<gene>
    <name evidence="2" type="ORF">Q3M24_23145</name>
</gene>
<sequence length="94" mass="10325">MCNGDDKKKGGQIYFLEKRGTDLFFRAKNLGINYGLVFLGWGLGFFMAKLGGIIKDLTGSLDYAFYISAALLVVGAILAQLVKRPTWAEEKATV</sequence>
<proteinExistence type="predicted"/>
<organism evidence="2">
    <name type="scientific">Candidatus Electrothrix aestuarii</name>
    <dbReference type="NCBI Taxonomy" id="3062594"/>
    <lineage>
        <taxon>Bacteria</taxon>
        <taxon>Pseudomonadati</taxon>
        <taxon>Thermodesulfobacteriota</taxon>
        <taxon>Desulfobulbia</taxon>
        <taxon>Desulfobulbales</taxon>
        <taxon>Desulfobulbaceae</taxon>
        <taxon>Candidatus Electrothrix</taxon>
    </lineage>
</organism>
<dbReference type="InterPro" id="IPR036259">
    <property type="entry name" value="MFS_trans_sf"/>
</dbReference>
<feature type="transmembrane region" description="Helical" evidence="1">
    <location>
        <begin position="63"/>
        <end position="82"/>
    </location>
</feature>
<dbReference type="KEGG" id="eaj:Q3M24_23145"/>
<keyword evidence="1" id="KW-0812">Transmembrane</keyword>
<name>A0AAU8LV90_9BACT</name>
<dbReference type="Gene3D" id="1.20.1250.20">
    <property type="entry name" value="MFS general substrate transporter like domains"/>
    <property type="match status" value="1"/>
</dbReference>
<dbReference type="EMBL" id="CP159373">
    <property type="protein sequence ID" value="XCN73129.1"/>
    <property type="molecule type" value="Genomic_DNA"/>
</dbReference>
<evidence type="ECO:0000313" key="2">
    <source>
        <dbReference type="EMBL" id="XCN73129.1"/>
    </source>
</evidence>
<dbReference type="SUPFAM" id="SSF103473">
    <property type="entry name" value="MFS general substrate transporter"/>
    <property type="match status" value="1"/>
</dbReference>
<evidence type="ECO:0000256" key="1">
    <source>
        <dbReference type="SAM" id="Phobius"/>
    </source>
</evidence>
<feature type="transmembrane region" description="Helical" evidence="1">
    <location>
        <begin position="32"/>
        <end position="51"/>
    </location>
</feature>
<accession>A0AAU8LV90</accession>
<keyword evidence="1" id="KW-0472">Membrane</keyword>
<protein>
    <submittedName>
        <fullName evidence="2">Uncharacterized protein</fullName>
    </submittedName>
</protein>
<reference evidence="2" key="2">
    <citation type="submission" date="2024-06" db="EMBL/GenBank/DDBJ databases">
        <authorList>
            <person name="Plum-Jensen L.E."/>
            <person name="Schramm A."/>
            <person name="Marshall I.P.G."/>
        </authorList>
    </citation>
    <scope>NUCLEOTIDE SEQUENCE</scope>
    <source>
        <strain evidence="2">Rat1</strain>
    </source>
</reference>
<reference evidence="2" key="1">
    <citation type="journal article" date="2024" name="Syst. Appl. Microbiol.">
        <title>First single-strain enrichments of Electrothrix cable bacteria, description of E. aestuarii sp. nov. and E. rattekaaiensis sp. nov., and proposal of a cable bacteria taxonomy following the rules of the SeqCode.</title>
        <authorList>
            <person name="Plum-Jensen L.E."/>
            <person name="Schramm A."/>
            <person name="Marshall I.P.G."/>
        </authorList>
    </citation>
    <scope>NUCLEOTIDE SEQUENCE</scope>
    <source>
        <strain evidence="2">Rat1</strain>
    </source>
</reference>
<keyword evidence="1" id="KW-1133">Transmembrane helix</keyword>
<dbReference type="AlphaFoldDB" id="A0AAU8LV90"/>